<dbReference type="PANTHER" id="PTHR33643">
    <property type="entry name" value="UREASE ACCESSORY PROTEIN D"/>
    <property type="match status" value="1"/>
</dbReference>
<dbReference type="GO" id="GO:0016151">
    <property type="term" value="F:nickel cation binding"/>
    <property type="evidence" value="ECO:0007669"/>
    <property type="project" value="InterPro"/>
</dbReference>
<evidence type="ECO:0000256" key="2">
    <source>
        <dbReference type="ARBA" id="ARBA00023186"/>
    </source>
</evidence>
<organism evidence="4 5">
    <name type="scientific">Mortierella isabellina</name>
    <name type="common">Filamentous fungus</name>
    <name type="synonym">Umbelopsis isabellina</name>
    <dbReference type="NCBI Taxonomy" id="91625"/>
    <lineage>
        <taxon>Eukaryota</taxon>
        <taxon>Fungi</taxon>
        <taxon>Fungi incertae sedis</taxon>
        <taxon>Mucoromycota</taxon>
        <taxon>Mucoromycotina</taxon>
        <taxon>Umbelopsidomycetes</taxon>
        <taxon>Umbelopsidales</taxon>
        <taxon>Umbelopsidaceae</taxon>
        <taxon>Umbelopsis</taxon>
    </lineage>
</organism>
<dbReference type="EMBL" id="JAEPQZ010000007">
    <property type="protein sequence ID" value="KAG2179133.1"/>
    <property type="molecule type" value="Genomic_DNA"/>
</dbReference>
<proteinExistence type="inferred from homology"/>
<dbReference type="PANTHER" id="PTHR33643:SF1">
    <property type="entry name" value="UREASE ACCESSORY PROTEIN D"/>
    <property type="match status" value="1"/>
</dbReference>
<evidence type="ECO:0008006" key="6">
    <source>
        <dbReference type="Google" id="ProtNLM"/>
    </source>
</evidence>
<sequence>MPLVTSDSQPGSGAIICTSFGHKTKFSRCHAQYPLKFVPTSTHQPKMAAAYILSYGGGMLSGDEVEISLKMQKDSSLLLLTQGSTKIFKDREQSATAGNPISRIPGRPGPPIEGASQTIDADVSSTSTLLMLPDPVTSFKDSIYNSYQNIRLHSDDSGTAQLVLLDWFTSGRLARGEKWHFKKYASKIDVRINDRLLVRDFLCLEDENQEWNPLSSYAARLHPYTCFATLIIVAPGDGELSDVAKSCISAFDELSIGQVKKPKELTWSLSRLRHIENSVMLRVAGQTTEIVKDFLKKRAFDKLDNVIGHGMYEKLFS</sequence>
<comment type="caution">
    <text evidence="4">The sequence shown here is derived from an EMBL/GenBank/DDBJ whole genome shotgun (WGS) entry which is preliminary data.</text>
</comment>
<dbReference type="AlphaFoldDB" id="A0A8H7PS04"/>
<evidence type="ECO:0000256" key="3">
    <source>
        <dbReference type="SAM" id="MobiDB-lite"/>
    </source>
</evidence>
<dbReference type="Pfam" id="PF01774">
    <property type="entry name" value="UreD"/>
    <property type="match status" value="1"/>
</dbReference>
<protein>
    <recommendedName>
        <fullName evidence="6">UreD-domain-containing protein</fullName>
    </recommendedName>
</protein>
<evidence type="ECO:0000313" key="5">
    <source>
        <dbReference type="Proteomes" id="UP000654370"/>
    </source>
</evidence>
<feature type="region of interest" description="Disordered" evidence="3">
    <location>
        <begin position="91"/>
        <end position="114"/>
    </location>
</feature>
<comment type="similarity">
    <text evidence="1">Belongs to the UreD family.</text>
</comment>
<name>A0A8H7PS04_MORIS</name>
<dbReference type="OrthoDB" id="5550464at2759"/>
<evidence type="ECO:0000256" key="1">
    <source>
        <dbReference type="ARBA" id="ARBA00007177"/>
    </source>
</evidence>
<dbReference type="InterPro" id="IPR002669">
    <property type="entry name" value="UreD"/>
</dbReference>
<dbReference type="Proteomes" id="UP000654370">
    <property type="component" value="Unassembled WGS sequence"/>
</dbReference>
<reference evidence="4" key="1">
    <citation type="submission" date="2020-12" db="EMBL/GenBank/DDBJ databases">
        <title>Metabolic potential, ecology and presence of endohyphal bacteria is reflected in genomic diversity of Mucoromycotina.</title>
        <authorList>
            <person name="Muszewska A."/>
            <person name="Okrasinska A."/>
            <person name="Steczkiewicz K."/>
            <person name="Drgas O."/>
            <person name="Orlowska M."/>
            <person name="Perlinska-Lenart U."/>
            <person name="Aleksandrzak-Piekarczyk T."/>
            <person name="Szatraj K."/>
            <person name="Zielenkiewicz U."/>
            <person name="Pilsyk S."/>
            <person name="Malc E."/>
            <person name="Mieczkowski P."/>
            <person name="Kruszewska J.S."/>
            <person name="Biernat P."/>
            <person name="Pawlowska J."/>
        </authorList>
    </citation>
    <scope>NUCLEOTIDE SEQUENCE</scope>
    <source>
        <strain evidence="4">WA0000067209</strain>
    </source>
</reference>
<accession>A0A8H7PS04</accession>
<dbReference type="HAMAP" id="MF_01384">
    <property type="entry name" value="UreD"/>
    <property type="match status" value="1"/>
</dbReference>
<keyword evidence="5" id="KW-1185">Reference proteome</keyword>
<evidence type="ECO:0000313" key="4">
    <source>
        <dbReference type="EMBL" id="KAG2179133.1"/>
    </source>
</evidence>
<gene>
    <name evidence="4" type="ORF">INT43_001983</name>
</gene>
<keyword evidence="2" id="KW-0143">Chaperone</keyword>